<keyword evidence="3" id="KW-1185">Reference proteome</keyword>
<feature type="transmembrane region" description="Helical" evidence="1">
    <location>
        <begin position="57"/>
        <end position="80"/>
    </location>
</feature>
<evidence type="ECO:0000256" key="1">
    <source>
        <dbReference type="SAM" id="Phobius"/>
    </source>
</evidence>
<gene>
    <name evidence="2" type="ORF">ACFPZN_27615</name>
</gene>
<sequence length="209" mass="22674">MSEPAENDTATPPPETTFQVRIKATWRDSGQLIAMLVLVVASAGFVGSGLIRGAGTGSAVFVVLGALGLVVFGAGLLGAFGKLLGRRPLLELTDEGVRRPARWPMPRSGDRLLPWSRVTAMAAVRRGMAGTRRGEQDFLVFLPSGELLEMARTAERPQLIALTLPDVPATAEAAAWCFEVERGWDVPLKEVVVQARRRHEIPVVDRRKK</sequence>
<dbReference type="Proteomes" id="UP001596074">
    <property type="component" value="Unassembled WGS sequence"/>
</dbReference>
<keyword evidence="1" id="KW-1133">Transmembrane helix</keyword>
<evidence type="ECO:0000313" key="3">
    <source>
        <dbReference type="Proteomes" id="UP001596074"/>
    </source>
</evidence>
<keyword evidence="1" id="KW-0812">Transmembrane</keyword>
<accession>A0ABW1A4E4</accession>
<protein>
    <submittedName>
        <fullName evidence="2">Uncharacterized protein</fullName>
    </submittedName>
</protein>
<dbReference type="RefSeq" id="WP_378285131.1">
    <property type="nucleotide sequence ID" value="NZ_JBHSON010000042.1"/>
</dbReference>
<dbReference type="EMBL" id="JBHSON010000042">
    <property type="protein sequence ID" value="MFC5749406.1"/>
    <property type="molecule type" value="Genomic_DNA"/>
</dbReference>
<keyword evidence="1" id="KW-0472">Membrane</keyword>
<proteinExistence type="predicted"/>
<reference evidence="3" key="1">
    <citation type="journal article" date="2019" name="Int. J. Syst. Evol. Microbiol.">
        <title>The Global Catalogue of Microorganisms (GCM) 10K type strain sequencing project: providing services to taxonomists for standard genome sequencing and annotation.</title>
        <authorList>
            <consortium name="The Broad Institute Genomics Platform"/>
            <consortium name="The Broad Institute Genome Sequencing Center for Infectious Disease"/>
            <person name="Wu L."/>
            <person name="Ma J."/>
        </authorList>
    </citation>
    <scope>NUCLEOTIDE SEQUENCE [LARGE SCALE GENOMIC DNA]</scope>
    <source>
        <strain evidence="3">KCTC 42087</strain>
    </source>
</reference>
<name>A0ABW1A4E4_9ACTN</name>
<evidence type="ECO:0000313" key="2">
    <source>
        <dbReference type="EMBL" id="MFC5749406.1"/>
    </source>
</evidence>
<feature type="transmembrane region" description="Helical" evidence="1">
    <location>
        <begin position="32"/>
        <end position="51"/>
    </location>
</feature>
<comment type="caution">
    <text evidence="2">The sequence shown here is derived from an EMBL/GenBank/DDBJ whole genome shotgun (WGS) entry which is preliminary data.</text>
</comment>
<organism evidence="2 3">
    <name type="scientific">Actinomadura rugatobispora</name>
    <dbReference type="NCBI Taxonomy" id="1994"/>
    <lineage>
        <taxon>Bacteria</taxon>
        <taxon>Bacillati</taxon>
        <taxon>Actinomycetota</taxon>
        <taxon>Actinomycetes</taxon>
        <taxon>Streptosporangiales</taxon>
        <taxon>Thermomonosporaceae</taxon>
        <taxon>Actinomadura</taxon>
    </lineage>
</organism>